<keyword evidence="1" id="KW-1133">Transmembrane helix</keyword>
<proteinExistence type="predicted"/>
<evidence type="ECO:0000313" key="2">
    <source>
        <dbReference type="EMBL" id="KAK8841918.1"/>
    </source>
</evidence>
<evidence type="ECO:0000313" key="3">
    <source>
        <dbReference type="Proteomes" id="UP001470230"/>
    </source>
</evidence>
<dbReference type="EMBL" id="JAPFFF010000040">
    <property type="protein sequence ID" value="KAK8841918.1"/>
    <property type="molecule type" value="Genomic_DNA"/>
</dbReference>
<accession>A0ABR2H6R6</accession>
<protein>
    <submittedName>
        <fullName evidence="2">Uncharacterized protein</fullName>
    </submittedName>
</protein>
<organism evidence="2 3">
    <name type="scientific">Tritrichomonas musculus</name>
    <dbReference type="NCBI Taxonomy" id="1915356"/>
    <lineage>
        <taxon>Eukaryota</taxon>
        <taxon>Metamonada</taxon>
        <taxon>Parabasalia</taxon>
        <taxon>Tritrichomonadida</taxon>
        <taxon>Tritrichomonadidae</taxon>
        <taxon>Tritrichomonas</taxon>
    </lineage>
</organism>
<keyword evidence="1" id="KW-0472">Membrane</keyword>
<reference evidence="2 3" key="1">
    <citation type="submission" date="2024-04" db="EMBL/GenBank/DDBJ databases">
        <title>Tritrichomonas musculus Genome.</title>
        <authorList>
            <person name="Alves-Ferreira E."/>
            <person name="Grigg M."/>
            <person name="Lorenzi H."/>
            <person name="Galac M."/>
        </authorList>
    </citation>
    <scope>NUCLEOTIDE SEQUENCE [LARGE SCALE GENOMIC DNA]</scope>
    <source>
        <strain evidence="2 3">EAF2021</strain>
    </source>
</reference>
<sequence>MSSKASVYYLARNNGVFCYVKNSVFVGILNNGNFHINGKCEIRLSPKISVEGCKFSSDYLQSINLKGDTDYITITLLKQTFNYVDSDGDNDNDGGANAAEIFGFSMIGVFVILVIVIIILIKKHLDTVRLGNEIAQSNNI</sequence>
<feature type="transmembrane region" description="Helical" evidence="1">
    <location>
        <begin position="101"/>
        <end position="121"/>
    </location>
</feature>
<comment type="caution">
    <text evidence="2">The sequence shown here is derived from an EMBL/GenBank/DDBJ whole genome shotgun (WGS) entry which is preliminary data.</text>
</comment>
<keyword evidence="3" id="KW-1185">Reference proteome</keyword>
<name>A0ABR2H6R6_9EUKA</name>
<dbReference type="Proteomes" id="UP001470230">
    <property type="component" value="Unassembled WGS sequence"/>
</dbReference>
<evidence type="ECO:0000256" key="1">
    <source>
        <dbReference type="SAM" id="Phobius"/>
    </source>
</evidence>
<keyword evidence="1" id="KW-0812">Transmembrane</keyword>
<gene>
    <name evidence="2" type="ORF">M9Y10_026870</name>
</gene>